<reference evidence="2 3" key="1">
    <citation type="journal article" date="2016" name="Nat. Commun.">
        <title>Extremotolerant tardigrade genome and improved radiotolerance of human cultured cells by tardigrade-unique protein.</title>
        <authorList>
            <person name="Hashimoto T."/>
            <person name="Horikawa D.D."/>
            <person name="Saito Y."/>
            <person name="Kuwahara H."/>
            <person name="Kozuka-Hata H."/>
            <person name="Shin-I T."/>
            <person name="Minakuchi Y."/>
            <person name="Ohishi K."/>
            <person name="Motoyama A."/>
            <person name="Aizu T."/>
            <person name="Enomoto A."/>
            <person name="Kondo K."/>
            <person name="Tanaka S."/>
            <person name="Hara Y."/>
            <person name="Koshikawa S."/>
            <person name="Sagara H."/>
            <person name="Miura T."/>
            <person name="Yokobori S."/>
            <person name="Miyagawa K."/>
            <person name="Suzuki Y."/>
            <person name="Kubo T."/>
            <person name="Oyama M."/>
            <person name="Kohara Y."/>
            <person name="Fujiyama A."/>
            <person name="Arakawa K."/>
            <person name="Katayama T."/>
            <person name="Toyoda A."/>
            <person name="Kunieda T."/>
        </authorList>
    </citation>
    <scope>NUCLEOTIDE SEQUENCE [LARGE SCALE GENOMIC DNA]</scope>
    <source>
        <strain evidence="2 3">YOKOZUNA-1</strain>
    </source>
</reference>
<feature type="region of interest" description="Disordered" evidence="1">
    <location>
        <begin position="356"/>
        <end position="378"/>
    </location>
</feature>
<accession>A0A1D1V4I3</accession>
<sequence>MDRQYGLLTKQGMVWLQAEEIQLPVDSGRTFGSPMGTELETSCRLPTGDETDGQTDGGELTTQFFPAQPESLVFGSLEDQVLSMGTCEVDGSQQDEVSSDNIITDSFSSISLQESLDVFLSSPFFTSLSASIQKDPDFGLFTTPIQPEQTNNPFTFPITQSYSVNPNSDVSSVYSDANSHLPPITQLCRIDSTCFTCSSAVTPSDTVALMHPAQTVLQSHEKSHEANEEAQHSSTNKPKKKKKTERASTVKRKARIAPLSQTGRKFGMTAWQIAKKNKNRGPEKDAGSVRRKQEDGKWVRRAYSVIEKIKFVDMFRRELQKATVPLADFCERHRLNDKGMRTWMRDYDRLKQIGQKKSRFKRLREKKHSPPSDLTAGT</sequence>
<feature type="region of interest" description="Disordered" evidence="1">
    <location>
        <begin position="217"/>
        <end position="252"/>
    </location>
</feature>
<evidence type="ECO:0000313" key="2">
    <source>
        <dbReference type="EMBL" id="GAU93388.1"/>
    </source>
</evidence>
<comment type="caution">
    <text evidence="2">The sequence shown here is derived from an EMBL/GenBank/DDBJ whole genome shotgun (WGS) entry which is preliminary data.</text>
</comment>
<dbReference type="EMBL" id="BDGG01000002">
    <property type="protein sequence ID" value="GAU93388.1"/>
    <property type="molecule type" value="Genomic_DNA"/>
</dbReference>
<feature type="compositionally biased region" description="Basic residues" evidence="1">
    <location>
        <begin position="237"/>
        <end position="252"/>
    </location>
</feature>
<dbReference type="Proteomes" id="UP000186922">
    <property type="component" value="Unassembled WGS sequence"/>
</dbReference>
<organism evidence="2 3">
    <name type="scientific">Ramazzottius varieornatus</name>
    <name type="common">Water bear</name>
    <name type="synonym">Tardigrade</name>
    <dbReference type="NCBI Taxonomy" id="947166"/>
    <lineage>
        <taxon>Eukaryota</taxon>
        <taxon>Metazoa</taxon>
        <taxon>Ecdysozoa</taxon>
        <taxon>Tardigrada</taxon>
        <taxon>Eutardigrada</taxon>
        <taxon>Parachela</taxon>
        <taxon>Hypsibioidea</taxon>
        <taxon>Ramazzottiidae</taxon>
        <taxon>Ramazzottius</taxon>
    </lineage>
</organism>
<feature type="compositionally biased region" description="Basic residues" evidence="1">
    <location>
        <begin position="356"/>
        <end position="369"/>
    </location>
</feature>
<evidence type="ECO:0000256" key="1">
    <source>
        <dbReference type="SAM" id="MobiDB-lite"/>
    </source>
</evidence>
<gene>
    <name evidence="2" type="primary">RvY_05339</name>
    <name evidence="2" type="synonym">RvY_05339.1</name>
    <name evidence="2" type="ORF">RvY_05339-1</name>
</gene>
<name>A0A1D1V4I3_RAMVA</name>
<evidence type="ECO:0000313" key="3">
    <source>
        <dbReference type="Proteomes" id="UP000186922"/>
    </source>
</evidence>
<dbReference type="AlphaFoldDB" id="A0A1D1V4I3"/>
<protein>
    <submittedName>
        <fullName evidence="2">Uncharacterized protein</fullName>
    </submittedName>
</protein>
<proteinExistence type="predicted"/>
<feature type="region of interest" description="Disordered" evidence="1">
    <location>
        <begin position="37"/>
        <end position="56"/>
    </location>
</feature>
<feature type="compositionally biased region" description="Basic and acidic residues" evidence="1">
    <location>
        <begin position="219"/>
        <end position="231"/>
    </location>
</feature>
<keyword evidence="3" id="KW-1185">Reference proteome</keyword>